<organism evidence="3 4">
    <name type="scientific">Flavobacterium hydrophilum</name>
    <dbReference type="NCBI Taxonomy" id="2211445"/>
    <lineage>
        <taxon>Bacteria</taxon>
        <taxon>Pseudomonadati</taxon>
        <taxon>Bacteroidota</taxon>
        <taxon>Flavobacteriia</taxon>
        <taxon>Flavobacteriales</taxon>
        <taxon>Flavobacteriaceae</taxon>
        <taxon>Flavobacterium</taxon>
    </lineage>
</organism>
<dbReference type="InterPro" id="IPR025698">
    <property type="entry name" value="2TM_dom"/>
</dbReference>
<sequence>MKNLANDYTVNHNPAKGFRIHLLVFVFTIPAIWIIWFFTDRTYPWPAWQTTVWAIGLLFHYLGIFVFKKTNKN</sequence>
<evidence type="ECO:0000259" key="2">
    <source>
        <dbReference type="Pfam" id="PF13239"/>
    </source>
</evidence>
<comment type="caution">
    <text evidence="3">The sequence shown here is derived from an EMBL/GenBank/DDBJ whole genome shotgun (WGS) entry which is preliminary data.</text>
</comment>
<feature type="transmembrane region" description="Helical" evidence="1">
    <location>
        <begin position="20"/>
        <end position="39"/>
    </location>
</feature>
<name>A0A2V4C725_9FLAO</name>
<evidence type="ECO:0000313" key="3">
    <source>
        <dbReference type="EMBL" id="PXY46895.1"/>
    </source>
</evidence>
<reference evidence="3 4" key="1">
    <citation type="submission" date="2018-05" db="EMBL/GenBank/DDBJ databases">
        <title>Flavobacterium sp. strain IMCC34758, incomplete genome.</title>
        <authorList>
            <person name="Joung Y."/>
        </authorList>
    </citation>
    <scope>NUCLEOTIDE SEQUENCE [LARGE SCALE GENOMIC DNA]</scope>
    <source>
        <strain evidence="3 4">IMCC34758</strain>
    </source>
</reference>
<feature type="transmembrane region" description="Helical" evidence="1">
    <location>
        <begin position="45"/>
        <end position="67"/>
    </location>
</feature>
<evidence type="ECO:0000313" key="4">
    <source>
        <dbReference type="Proteomes" id="UP000247681"/>
    </source>
</evidence>
<dbReference type="EMBL" id="QJHL01000001">
    <property type="protein sequence ID" value="PXY46895.1"/>
    <property type="molecule type" value="Genomic_DNA"/>
</dbReference>
<dbReference type="Proteomes" id="UP000247681">
    <property type="component" value="Unassembled WGS sequence"/>
</dbReference>
<dbReference type="AlphaFoldDB" id="A0A2V4C725"/>
<proteinExistence type="predicted"/>
<keyword evidence="1" id="KW-0812">Transmembrane</keyword>
<evidence type="ECO:0000256" key="1">
    <source>
        <dbReference type="SAM" id="Phobius"/>
    </source>
</evidence>
<accession>A0A2V4C725</accession>
<gene>
    <name evidence="3" type="ORF">DMB68_07045</name>
</gene>
<keyword evidence="4" id="KW-1185">Reference proteome</keyword>
<keyword evidence="1" id="KW-0472">Membrane</keyword>
<protein>
    <recommendedName>
        <fullName evidence="2">2TM domain-containing protein</fullName>
    </recommendedName>
</protein>
<dbReference type="Pfam" id="PF13239">
    <property type="entry name" value="2TM"/>
    <property type="match status" value="1"/>
</dbReference>
<feature type="domain" description="2TM" evidence="2">
    <location>
        <begin position="16"/>
        <end position="68"/>
    </location>
</feature>
<keyword evidence="1" id="KW-1133">Transmembrane helix</keyword>
<dbReference type="RefSeq" id="WP_110345901.1">
    <property type="nucleotide sequence ID" value="NZ_QJHL01000001.1"/>
</dbReference>
<dbReference type="OrthoDB" id="8965954at2"/>